<keyword evidence="2" id="KW-1185">Reference proteome</keyword>
<proteinExistence type="predicted"/>
<dbReference type="Proteomes" id="UP001152604">
    <property type="component" value="Unassembled WGS sequence"/>
</dbReference>
<dbReference type="EMBL" id="CAKXZS010000011">
    <property type="protein sequence ID" value="CAH2397925.1"/>
    <property type="molecule type" value="Genomic_DNA"/>
</dbReference>
<sequence>MYNYAIPLPYRKGKPNPYAEMIRVMNSATFVLADSGWVKGQRPVPLDRQSLAKSLWIGQGHD</sequence>
<evidence type="ECO:0000313" key="2">
    <source>
        <dbReference type="Proteomes" id="UP001152604"/>
    </source>
</evidence>
<gene>
    <name evidence="1" type="ORF">MES4922_190493</name>
</gene>
<name>A0ABM9DMR1_9HYPH</name>
<accession>A0ABM9DMR1</accession>
<comment type="caution">
    <text evidence="1">The sequence shown here is derived from an EMBL/GenBank/DDBJ whole genome shotgun (WGS) entry which is preliminary data.</text>
</comment>
<evidence type="ECO:0000313" key="1">
    <source>
        <dbReference type="EMBL" id="CAH2397925.1"/>
    </source>
</evidence>
<organism evidence="1 2">
    <name type="scientific">Mesorhizobium ventifaucium</name>
    <dbReference type="NCBI Taxonomy" id="666020"/>
    <lineage>
        <taxon>Bacteria</taxon>
        <taxon>Pseudomonadati</taxon>
        <taxon>Pseudomonadota</taxon>
        <taxon>Alphaproteobacteria</taxon>
        <taxon>Hyphomicrobiales</taxon>
        <taxon>Phyllobacteriaceae</taxon>
        <taxon>Mesorhizobium</taxon>
    </lineage>
</organism>
<protein>
    <submittedName>
        <fullName evidence="1">Uncharacterized protein</fullName>
    </submittedName>
</protein>
<reference evidence="1" key="1">
    <citation type="submission" date="2022-03" db="EMBL/GenBank/DDBJ databases">
        <authorList>
            <person name="Brunel B."/>
        </authorList>
    </citation>
    <scope>NUCLEOTIDE SEQUENCE</scope>
    <source>
        <strain evidence="1">STM4922sample</strain>
    </source>
</reference>